<dbReference type="Proteomes" id="UP001430953">
    <property type="component" value="Unassembled WGS sequence"/>
</dbReference>
<protein>
    <submittedName>
        <fullName evidence="1">Uncharacterized protein</fullName>
    </submittedName>
</protein>
<organism evidence="1 2">
    <name type="scientific">Cardiocondyla obscurior</name>
    <dbReference type="NCBI Taxonomy" id="286306"/>
    <lineage>
        <taxon>Eukaryota</taxon>
        <taxon>Metazoa</taxon>
        <taxon>Ecdysozoa</taxon>
        <taxon>Arthropoda</taxon>
        <taxon>Hexapoda</taxon>
        <taxon>Insecta</taxon>
        <taxon>Pterygota</taxon>
        <taxon>Neoptera</taxon>
        <taxon>Endopterygota</taxon>
        <taxon>Hymenoptera</taxon>
        <taxon>Apocrita</taxon>
        <taxon>Aculeata</taxon>
        <taxon>Formicoidea</taxon>
        <taxon>Formicidae</taxon>
        <taxon>Myrmicinae</taxon>
        <taxon>Cardiocondyla</taxon>
    </lineage>
</organism>
<name>A0AAW2FJB6_9HYME</name>
<dbReference type="EMBL" id="JADYXP020000010">
    <property type="protein sequence ID" value="KAL0115518.1"/>
    <property type="molecule type" value="Genomic_DNA"/>
</dbReference>
<dbReference type="Pfam" id="PF15139">
    <property type="entry name" value="CFAP95"/>
    <property type="match status" value="1"/>
</dbReference>
<dbReference type="PANTHER" id="PTHR35069:SF1">
    <property type="entry name" value="CILIA- AND FLAGELLA-ASSOCIATED PROTEIN 95"/>
    <property type="match status" value="1"/>
</dbReference>
<comment type="caution">
    <text evidence="1">The sequence shown here is derived from an EMBL/GenBank/DDBJ whole genome shotgun (WGS) entry which is preliminary data.</text>
</comment>
<gene>
    <name evidence="1" type="ORF">PUN28_010797</name>
</gene>
<accession>A0AAW2FJB6</accession>
<evidence type="ECO:0000313" key="2">
    <source>
        <dbReference type="Proteomes" id="UP001430953"/>
    </source>
</evidence>
<reference evidence="1 2" key="1">
    <citation type="submission" date="2023-03" db="EMBL/GenBank/DDBJ databases">
        <title>High recombination rates correlate with genetic variation in Cardiocondyla obscurior ants.</title>
        <authorList>
            <person name="Errbii M."/>
        </authorList>
    </citation>
    <scope>NUCLEOTIDE SEQUENCE [LARGE SCALE GENOMIC DNA]</scope>
    <source>
        <strain evidence="1">Alpha-2009</strain>
        <tissue evidence="1">Whole body</tissue>
    </source>
</reference>
<dbReference type="AlphaFoldDB" id="A0AAW2FJB6"/>
<keyword evidence="2" id="KW-1185">Reference proteome</keyword>
<sequence length="236" mass="27677">MLVRKFKKEIHQFCNISSIMSYSDEKENVRSNRFHVAAVYSNKVKIHDWQMKTLSEPKDNVDIFPPSGNLHKSSYRRLGWEDEITGISETRSMLSQIKLKDEYKPVVYPRRNLLAMQSLASAMKDCEEKELKLTNILLDPVTTYQRNYCTTTTSDYQLPYPLKPKPPPPPPLPEPWLLNRKTVGYSLQDLENRCGYHTFLDDNMDLHERIAELKIQKRRLHEILTNNKHQPNSSND</sequence>
<dbReference type="PANTHER" id="PTHR35069">
    <property type="entry name" value="PROTEIN C9ORF135"/>
    <property type="match status" value="1"/>
</dbReference>
<proteinExistence type="predicted"/>
<evidence type="ECO:0000313" key="1">
    <source>
        <dbReference type="EMBL" id="KAL0115518.1"/>
    </source>
</evidence>
<dbReference type="GO" id="GO:0005886">
    <property type="term" value="C:plasma membrane"/>
    <property type="evidence" value="ECO:0007669"/>
    <property type="project" value="TreeGrafter"/>
</dbReference>
<dbReference type="InterPro" id="IPR027905">
    <property type="entry name" value="CFAP95"/>
</dbReference>